<dbReference type="SMART" id="SM00530">
    <property type="entry name" value="HTH_XRE"/>
    <property type="match status" value="1"/>
</dbReference>
<dbReference type="PROSITE" id="PS50943">
    <property type="entry name" value="HTH_CROC1"/>
    <property type="match status" value="1"/>
</dbReference>
<dbReference type="SUPFAM" id="SSF47413">
    <property type="entry name" value="lambda repressor-like DNA-binding domains"/>
    <property type="match status" value="1"/>
</dbReference>
<gene>
    <name evidence="3" type="ORF">GGD50_006591</name>
</gene>
<feature type="domain" description="HTH cro/C1-type" evidence="2">
    <location>
        <begin position="109"/>
        <end position="163"/>
    </location>
</feature>
<dbReference type="InterPro" id="IPR001387">
    <property type="entry name" value="Cro/C1-type_HTH"/>
</dbReference>
<comment type="caution">
    <text evidence="3">The sequence shown here is derived from an EMBL/GenBank/DDBJ whole genome shotgun (WGS) entry which is preliminary data.</text>
</comment>
<organism evidence="3 4">
    <name type="scientific">Rhizobium paranaense</name>
    <dbReference type="NCBI Taxonomy" id="1650438"/>
    <lineage>
        <taxon>Bacteria</taxon>
        <taxon>Pseudomonadati</taxon>
        <taxon>Pseudomonadota</taxon>
        <taxon>Alphaproteobacteria</taxon>
        <taxon>Hyphomicrobiales</taxon>
        <taxon>Rhizobiaceae</taxon>
        <taxon>Rhizobium/Agrobacterium group</taxon>
        <taxon>Rhizobium</taxon>
    </lineage>
</organism>
<proteinExistence type="predicted"/>
<dbReference type="Pfam" id="PF01381">
    <property type="entry name" value="HTH_3"/>
    <property type="match status" value="1"/>
</dbReference>
<dbReference type="Proteomes" id="UP000549882">
    <property type="component" value="Unassembled WGS sequence"/>
</dbReference>
<name>A0A7W8XYY4_9HYPH</name>
<dbReference type="Gene3D" id="1.10.260.40">
    <property type="entry name" value="lambda repressor-like DNA-binding domains"/>
    <property type="match status" value="1"/>
</dbReference>
<accession>A0A7W8XYY4</accession>
<feature type="region of interest" description="Disordered" evidence="1">
    <location>
        <begin position="68"/>
        <end position="92"/>
    </location>
</feature>
<dbReference type="GO" id="GO:0003677">
    <property type="term" value="F:DNA binding"/>
    <property type="evidence" value="ECO:0007669"/>
    <property type="project" value="InterPro"/>
</dbReference>
<reference evidence="3 4" key="1">
    <citation type="submission" date="2020-08" db="EMBL/GenBank/DDBJ databases">
        <title>Genomic Encyclopedia of Type Strains, Phase IV (KMG-V): Genome sequencing to study the core and pangenomes of soil and plant-associated prokaryotes.</title>
        <authorList>
            <person name="Whitman W."/>
        </authorList>
    </citation>
    <scope>NUCLEOTIDE SEQUENCE [LARGE SCALE GENOMIC DNA]</scope>
    <source>
        <strain evidence="3 4">SEMIA 4064</strain>
    </source>
</reference>
<dbReference type="EMBL" id="JACHBI010000029">
    <property type="protein sequence ID" value="MBB5577935.1"/>
    <property type="molecule type" value="Genomic_DNA"/>
</dbReference>
<feature type="compositionally biased region" description="Basic and acidic residues" evidence="1">
    <location>
        <begin position="68"/>
        <end position="79"/>
    </location>
</feature>
<dbReference type="AlphaFoldDB" id="A0A7W8XYY4"/>
<evidence type="ECO:0000313" key="3">
    <source>
        <dbReference type="EMBL" id="MBB5577935.1"/>
    </source>
</evidence>
<keyword evidence="4" id="KW-1185">Reference proteome</keyword>
<evidence type="ECO:0000256" key="1">
    <source>
        <dbReference type="SAM" id="MobiDB-lite"/>
    </source>
</evidence>
<sequence>MRSDEKSADADLLREMIGLAAEPLEVILATGAEFDEQNPLRPQIEQTRVGADADGRRLRSAPHPERLRVPRGRSFEDGPRVNSGKGETMKRDDAVKQPDGIDLEVGRRLRLQRKLLGMSQLGLASGLGISFQQVQKYERGANRIGASRLAQIANILKVDVSYFFSDTRVIGDIGADAGDITSFVATPEGVSLNRSFQKIPNAQTRKSLVSLIRAIAEDDR</sequence>
<evidence type="ECO:0000259" key="2">
    <source>
        <dbReference type="PROSITE" id="PS50943"/>
    </source>
</evidence>
<dbReference type="InterPro" id="IPR010982">
    <property type="entry name" value="Lambda_DNA-bd_dom_sf"/>
</dbReference>
<evidence type="ECO:0000313" key="4">
    <source>
        <dbReference type="Proteomes" id="UP000549882"/>
    </source>
</evidence>
<protein>
    <submittedName>
        <fullName evidence="3">Transcriptional regulator with XRE-family HTH domain</fullName>
    </submittedName>
</protein>
<dbReference type="CDD" id="cd00093">
    <property type="entry name" value="HTH_XRE"/>
    <property type="match status" value="1"/>
</dbReference>